<reference evidence="2 3" key="1">
    <citation type="submission" date="2020-08" db="EMBL/GenBank/DDBJ databases">
        <title>Genomic Encyclopedia of Type Strains, Phase III (KMG-III): the genomes of soil and plant-associated and newly described type strains.</title>
        <authorList>
            <person name="Whitman W."/>
        </authorList>
    </citation>
    <scope>NUCLEOTIDE SEQUENCE [LARGE SCALE GENOMIC DNA]</scope>
    <source>
        <strain evidence="2 3">CECT 4462</strain>
    </source>
</reference>
<protein>
    <submittedName>
        <fullName evidence="2">Uncharacterized protein</fullName>
    </submittedName>
</protein>
<dbReference type="Proteomes" id="UP000549250">
    <property type="component" value="Unassembled WGS sequence"/>
</dbReference>
<accession>A0A839T826</accession>
<name>A0A839T826_AZOMA</name>
<evidence type="ECO:0000313" key="2">
    <source>
        <dbReference type="EMBL" id="MBB3105259.1"/>
    </source>
</evidence>
<organism evidence="2 3">
    <name type="scientific">Azomonas macrocytogenes</name>
    <name type="common">Azotobacter macrocytogenes</name>
    <dbReference type="NCBI Taxonomy" id="69962"/>
    <lineage>
        <taxon>Bacteria</taxon>
        <taxon>Pseudomonadati</taxon>
        <taxon>Pseudomonadota</taxon>
        <taxon>Gammaproteobacteria</taxon>
        <taxon>Pseudomonadales</taxon>
        <taxon>Pseudomonadaceae</taxon>
        <taxon>Azomonas</taxon>
    </lineage>
</organism>
<sequence>ACFNRLLKHLEQAGYLVRRLELIPVREHGEQLVRTRVLIRFADLFWQHLGLSLHHHLARKAARKRRLKQIESIQQTHLRRSTQQATRRRQKQASQRATTATKAPTPVAELHHRLALILQLRAQNPTLDAATINAMADAILSGNSNND</sequence>
<keyword evidence="3" id="KW-1185">Reference proteome</keyword>
<proteinExistence type="predicted"/>
<gene>
    <name evidence="2" type="ORF">FHR87_003695</name>
</gene>
<feature type="compositionally biased region" description="Low complexity" evidence="1">
    <location>
        <begin position="92"/>
        <end position="105"/>
    </location>
</feature>
<comment type="caution">
    <text evidence="2">The sequence shown here is derived from an EMBL/GenBank/DDBJ whole genome shotgun (WGS) entry which is preliminary data.</text>
</comment>
<evidence type="ECO:0000256" key="1">
    <source>
        <dbReference type="SAM" id="MobiDB-lite"/>
    </source>
</evidence>
<feature type="non-terminal residue" evidence="2">
    <location>
        <position position="1"/>
    </location>
</feature>
<dbReference type="AlphaFoldDB" id="A0A839T826"/>
<evidence type="ECO:0000313" key="3">
    <source>
        <dbReference type="Proteomes" id="UP000549250"/>
    </source>
</evidence>
<feature type="region of interest" description="Disordered" evidence="1">
    <location>
        <begin position="75"/>
        <end position="105"/>
    </location>
</feature>
<dbReference type="EMBL" id="JACHXI010000031">
    <property type="protein sequence ID" value="MBB3105259.1"/>
    <property type="molecule type" value="Genomic_DNA"/>
</dbReference>